<reference evidence="2 3" key="1">
    <citation type="journal article" date="2016" name="Nat. Commun.">
        <title>Thousands of microbial genomes shed light on interconnected biogeochemical processes in an aquifer system.</title>
        <authorList>
            <person name="Anantharaman K."/>
            <person name="Brown C.T."/>
            <person name="Hug L.A."/>
            <person name="Sharon I."/>
            <person name="Castelle C.J."/>
            <person name="Probst A.J."/>
            <person name="Thomas B.C."/>
            <person name="Singh A."/>
            <person name="Wilkins M.J."/>
            <person name="Karaoz U."/>
            <person name="Brodie E.L."/>
            <person name="Williams K.H."/>
            <person name="Hubbard S.S."/>
            <person name="Banfield J.F."/>
        </authorList>
    </citation>
    <scope>NUCLEOTIDE SEQUENCE [LARGE SCALE GENOMIC DNA]</scope>
</reference>
<evidence type="ECO:0000256" key="1">
    <source>
        <dbReference type="SAM" id="Phobius"/>
    </source>
</evidence>
<dbReference type="STRING" id="1802597.A2Z24_01840"/>
<accession>A0A1G1WEK3</accession>
<comment type="caution">
    <text evidence="2">The sequence shown here is derived from an EMBL/GenBank/DDBJ whole genome shotgun (WGS) entry which is preliminary data.</text>
</comment>
<keyword evidence="1" id="KW-1133">Transmembrane helix</keyword>
<dbReference type="Proteomes" id="UP000177588">
    <property type="component" value="Unassembled WGS sequence"/>
</dbReference>
<dbReference type="AlphaFoldDB" id="A0A1G1WEK3"/>
<evidence type="ECO:0000313" key="3">
    <source>
        <dbReference type="Proteomes" id="UP000177588"/>
    </source>
</evidence>
<evidence type="ECO:0000313" key="2">
    <source>
        <dbReference type="EMBL" id="OGY26118.1"/>
    </source>
</evidence>
<keyword evidence="1" id="KW-0812">Transmembrane</keyword>
<proteinExistence type="predicted"/>
<feature type="transmembrane region" description="Helical" evidence="1">
    <location>
        <begin position="20"/>
        <end position="39"/>
    </location>
</feature>
<dbReference type="EMBL" id="MHCT01000015">
    <property type="protein sequence ID" value="OGY26118.1"/>
    <property type="molecule type" value="Genomic_DNA"/>
</dbReference>
<gene>
    <name evidence="2" type="ORF">A2Z24_01840</name>
</gene>
<protein>
    <submittedName>
        <fullName evidence="2">Uncharacterized protein</fullName>
    </submittedName>
</protein>
<name>A0A1G1WEK3_9BACT</name>
<sequence length="75" mass="8522">MPNDISRLGYYLIFGKPLLLYLGILTLLSFFFTASIAILNRRGIHTIPLVWHFRMAKVSLTLATLHGLLAILAYF</sequence>
<keyword evidence="1" id="KW-0472">Membrane</keyword>
<organism evidence="2 3">
    <name type="scientific">Candidatus Woykebacteria bacterium RBG_16_44_10</name>
    <dbReference type="NCBI Taxonomy" id="1802597"/>
    <lineage>
        <taxon>Bacteria</taxon>
        <taxon>Candidatus Woykeibacteriota</taxon>
    </lineage>
</organism>